<dbReference type="PROSITE" id="PS51819">
    <property type="entry name" value="VOC"/>
    <property type="match status" value="2"/>
</dbReference>
<dbReference type="AlphaFoldDB" id="K0Z205"/>
<reference evidence="3 4" key="1">
    <citation type="submission" date="2012-08" db="EMBL/GenBank/DDBJ databases">
        <title>The Genome Sequence of Turicella otitidis ATCC 51513.</title>
        <authorList>
            <consortium name="The Broad Institute Genome Sequencing Platform"/>
            <person name="Earl A."/>
            <person name="Ward D."/>
            <person name="Feldgarden M."/>
            <person name="Gevers D."/>
            <person name="Huys G."/>
            <person name="Walker B."/>
            <person name="Young S.K."/>
            <person name="Zeng Q."/>
            <person name="Gargeya S."/>
            <person name="Fitzgerald M."/>
            <person name="Haas B."/>
            <person name="Abouelleil A."/>
            <person name="Alvarado L."/>
            <person name="Arachchi H.M."/>
            <person name="Berlin A.M."/>
            <person name="Chapman S.B."/>
            <person name="Goldberg J."/>
            <person name="Griggs A."/>
            <person name="Gujja S."/>
            <person name="Hansen M."/>
            <person name="Howarth C."/>
            <person name="Imamovic A."/>
            <person name="Larimer J."/>
            <person name="McCowen C."/>
            <person name="Montmayeur A."/>
            <person name="Murphy C."/>
            <person name="Neiman D."/>
            <person name="Pearson M."/>
            <person name="Priest M."/>
            <person name="Roberts A."/>
            <person name="Saif S."/>
            <person name="Shea T."/>
            <person name="Sisk P."/>
            <person name="Sykes S."/>
            <person name="Wortman J."/>
            <person name="Nusbaum C."/>
            <person name="Birren B."/>
        </authorList>
    </citation>
    <scope>NUCLEOTIDE SEQUENCE [LARGE SCALE GENOMIC DNA]</scope>
    <source>
        <strain evidence="3 4">ATCC 51513</strain>
    </source>
</reference>
<keyword evidence="4" id="KW-1185">Reference proteome</keyword>
<gene>
    <name evidence="3" type="ORF">HMPREF9719_01708</name>
</gene>
<dbReference type="InterPro" id="IPR037523">
    <property type="entry name" value="VOC_core"/>
</dbReference>
<proteinExistence type="predicted"/>
<feature type="domain" description="VOC" evidence="2">
    <location>
        <begin position="9"/>
        <end position="122"/>
    </location>
</feature>
<feature type="domain" description="VOC" evidence="2">
    <location>
        <begin position="136"/>
        <end position="252"/>
    </location>
</feature>
<dbReference type="eggNOG" id="COG3324">
    <property type="taxonomic scope" value="Bacteria"/>
</dbReference>
<evidence type="ECO:0000256" key="1">
    <source>
        <dbReference type="SAM" id="MobiDB-lite"/>
    </source>
</evidence>
<feature type="region of interest" description="Disordered" evidence="1">
    <location>
        <begin position="251"/>
        <end position="281"/>
    </location>
</feature>
<dbReference type="Pfam" id="PF00903">
    <property type="entry name" value="Glyoxalase"/>
    <property type="match status" value="1"/>
</dbReference>
<evidence type="ECO:0000259" key="2">
    <source>
        <dbReference type="PROSITE" id="PS51819"/>
    </source>
</evidence>
<dbReference type="InterPro" id="IPR041581">
    <property type="entry name" value="Glyoxalase_6"/>
</dbReference>
<dbReference type="RefSeq" id="WP_004601598.1">
    <property type="nucleotide sequence ID" value="NZ_HF541868.1"/>
</dbReference>
<dbReference type="STRING" id="29321.AAV33_08495"/>
<dbReference type="EMBL" id="AHAE01000081">
    <property type="protein sequence ID" value="EJZ81365.1"/>
    <property type="molecule type" value="Genomic_DNA"/>
</dbReference>
<name>K0Z205_9CORY</name>
<dbReference type="HOGENOM" id="CLU_069623_0_1_11"/>
<dbReference type="Pfam" id="PF18029">
    <property type="entry name" value="Glyoxalase_6"/>
    <property type="match status" value="1"/>
</dbReference>
<dbReference type="Proteomes" id="UP000006078">
    <property type="component" value="Unassembled WGS sequence"/>
</dbReference>
<accession>K0Z205</accession>
<sequence length="281" mass="28005">MPAFRATSGLPFWLDLLPADAAASAGFFKRVLGWDVGAPGEGGLRAARRGGLPVAGLREAEPGRTPSWVVYFHHPDLDGAAAAVERLGGRLLSPILPAGTPSGGDLLLAADPQGGVFGLMAPGGEDFVAAGEPGTPVWHELPVAGDLEATARFYGELLGWDVSVDDPGGGAAPAFAVAAAEGAPFAGFFPAPAGLPEGPGWAAYIGVSDASAAADAARAAGGRVLDGPVESPLGRLAKLADPTGAVLSVAEVPEPESPGEEPEEAEDVLGAADRAAARGRG</sequence>
<comment type="caution">
    <text evidence="3">The sequence shown here is derived from an EMBL/GenBank/DDBJ whole genome shotgun (WGS) entry which is preliminary data.</text>
</comment>
<dbReference type="SUPFAM" id="SSF54593">
    <property type="entry name" value="Glyoxalase/Bleomycin resistance protein/Dihydroxybiphenyl dioxygenase"/>
    <property type="match status" value="2"/>
</dbReference>
<organism evidence="3 4">
    <name type="scientific">Corynebacterium otitidis ATCC 51513</name>
    <dbReference type="NCBI Taxonomy" id="883169"/>
    <lineage>
        <taxon>Bacteria</taxon>
        <taxon>Bacillati</taxon>
        <taxon>Actinomycetota</taxon>
        <taxon>Actinomycetes</taxon>
        <taxon>Mycobacteriales</taxon>
        <taxon>Corynebacteriaceae</taxon>
        <taxon>Corynebacterium</taxon>
    </lineage>
</organism>
<dbReference type="InterPro" id="IPR052164">
    <property type="entry name" value="Anthracycline_SecMetBiosynth"/>
</dbReference>
<evidence type="ECO:0000313" key="3">
    <source>
        <dbReference type="EMBL" id="EJZ81365.1"/>
    </source>
</evidence>
<dbReference type="PATRIC" id="fig|883169.3.peg.1645"/>
<evidence type="ECO:0000313" key="4">
    <source>
        <dbReference type="Proteomes" id="UP000006078"/>
    </source>
</evidence>
<dbReference type="PANTHER" id="PTHR33993">
    <property type="entry name" value="GLYOXALASE-RELATED"/>
    <property type="match status" value="1"/>
</dbReference>
<dbReference type="Gene3D" id="3.10.180.10">
    <property type="entry name" value="2,3-Dihydroxybiphenyl 1,2-Dioxygenase, domain 1"/>
    <property type="match status" value="2"/>
</dbReference>
<feature type="compositionally biased region" description="Acidic residues" evidence="1">
    <location>
        <begin position="253"/>
        <end position="267"/>
    </location>
</feature>
<dbReference type="InterPro" id="IPR004360">
    <property type="entry name" value="Glyas_Fos-R_dOase_dom"/>
</dbReference>
<dbReference type="OrthoDB" id="9793039at2"/>
<dbReference type="InterPro" id="IPR029068">
    <property type="entry name" value="Glyas_Bleomycin-R_OHBP_Dase"/>
</dbReference>
<dbReference type="PANTHER" id="PTHR33993:SF14">
    <property type="entry name" value="GB|AAF24581.1"/>
    <property type="match status" value="1"/>
</dbReference>
<protein>
    <recommendedName>
        <fullName evidence="2">VOC domain-containing protein</fullName>
    </recommendedName>
</protein>